<evidence type="ECO:0000256" key="2">
    <source>
        <dbReference type="ARBA" id="ARBA00022552"/>
    </source>
</evidence>
<dbReference type="GO" id="GO:0000166">
    <property type="term" value="F:nucleotide binding"/>
    <property type="evidence" value="ECO:0007669"/>
    <property type="project" value="InterPro"/>
</dbReference>
<feature type="compositionally biased region" description="Pro residues" evidence="9">
    <location>
        <begin position="626"/>
        <end position="636"/>
    </location>
</feature>
<dbReference type="GO" id="GO:0000176">
    <property type="term" value="C:nuclear exosome (RNase complex)"/>
    <property type="evidence" value="ECO:0007669"/>
    <property type="project" value="InterPro"/>
</dbReference>
<dbReference type="SUPFAM" id="SSF53098">
    <property type="entry name" value="Ribonuclease H-like"/>
    <property type="match status" value="1"/>
</dbReference>
<dbReference type="Gene3D" id="1.10.150.80">
    <property type="entry name" value="HRDC domain"/>
    <property type="match status" value="1"/>
</dbReference>
<feature type="compositionally biased region" description="Pro residues" evidence="9">
    <location>
        <begin position="596"/>
        <end position="610"/>
    </location>
</feature>
<dbReference type="FunFam" id="1.10.150.80:FF:000001">
    <property type="entry name" value="Putative exosome component 10"/>
    <property type="match status" value="1"/>
</dbReference>
<dbReference type="CDD" id="cd06147">
    <property type="entry name" value="Rrp6p_like_exo"/>
    <property type="match status" value="1"/>
</dbReference>
<feature type="compositionally biased region" description="Low complexity" evidence="9">
    <location>
        <begin position="694"/>
        <end position="703"/>
    </location>
</feature>
<comment type="subcellular location">
    <subcellularLocation>
        <location evidence="1">Nucleus</location>
    </subcellularLocation>
</comment>
<dbReference type="SMART" id="SM00474">
    <property type="entry name" value="35EXOc"/>
    <property type="match status" value="1"/>
</dbReference>
<comment type="similarity">
    <text evidence="8">Belongs to the exosome component 10/RRP6 family.</text>
</comment>
<evidence type="ECO:0000256" key="7">
    <source>
        <dbReference type="ARBA" id="ARBA00023242"/>
    </source>
</evidence>
<keyword evidence="12" id="KW-1185">Reference proteome</keyword>
<feature type="compositionally biased region" description="Basic and acidic residues" evidence="9">
    <location>
        <begin position="818"/>
        <end position="844"/>
    </location>
</feature>
<evidence type="ECO:0000256" key="8">
    <source>
        <dbReference type="ARBA" id="ARBA00043957"/>
    </source>
</evidence>
<dbReference type="InterPro" id="IPR012588">
    <property type="entry name" value="Exosome-assoc_fac_Rrp6_N"/>
</dbReference>
<dbReference type="Pfam" id="PF08066">
    <property type="entry name" value="PMC2NT"/>
    <property type="match status" value="1"/>
</dbReference>
<evidence type="ECO:0000256" key="9">
    <source>
        <dbReference type="SAM" id="MobiDB-lite"/>
    </source>
</evidence>
<evidence type="ECO:0000313" key="12">
    <source>
        <dbReference type="Proteomes" id="UP001515480"/>
    </source>
</evidence>
<dbReference type="GO" id="GO:0003727">
    <property type="term" value="F:single-stranded RNA binding"/>
    <property type="evidence" value="ECO:0007669"/>
    <property type="project" value="TreeGrafter"/>
</dbReference>
<feature type="compositionally biased region" description="Pro residues" evidence="9">
    <location>
        <begin position="880"/>
        <end position="893"/>
    </location>
</feature>
<protein>
    <recommendedName>
        <fullName evidence="10">HRDC domain-containing protein</fullName>
    </recommendedName>
</protein>
<evidence type="ECO:0000259" key="10">
    <source>
        <dbReference type="PROSITE" id="PS50967"/>
    </source>
</evidence>
<sequence length="1015" mass="107303">MDTAQDVSDPAYARSLFEALVRGTQLSNALATSEQHEYASTFPQYSAAMGGLSQRLNGMITGLVDQHSLPPPPAGRPPPLGLPAAAMDEVSGRFDSVVDLSERLLESVDADLDRARGLSHSADMPPPATPARAMGGAPVTPQARSSAGMPGSALSAGSATRPQLRWREDIHNSRPFVPRIRDKPNALVPLELRLEVAEDAAHPYAPRQPPSWYANPYGPELRAFAPNDLQLASLPERLYAPVHSTPCTWVASEAQLAALRDTLNASREFALDLENHSYRSYRGFVCLMQISTRDEDFLVDTLELRKSLHILNEPFTNPAITKVMHGADSDILWLQRDFDLYVVGLFDTGQAARVLEYPSFSLAHLLRTFCGVNANKTYQHADWRIRPLTEDMINYAREDSHYLLYIYDKLKAELAPRRLILPVWQRSAELCKQAYKVPPFNPDDHQALLRRQDAVLNPTQVAVHRSLYCWRDAVAREEDESAGYVLPNHALLKLALAMPRTAEQLTMSLQHPLPPLLQFKAQSLLGAISAAIHEAAAPPPPAAGGAATSPHAGGAALLGIGGGAPPQPFDCRLRSSSGGASVPLHPMQPALLPHLPSAPMPPLPPGPPPAAFAAADGGGATRVRNPPTPSRSPPLPAEQMFPAAGWVGTLGDEGGGGLLDARGRREVAPLAAAGGSGLFDGVSDGSSDEEGEEQQAAAASIQQRVLSMFAPLGSGGGDGGEASAAPSAAAKPAADEPSVTRSLNEIYKLSNLNKRRGGAARKSGEEGAEAAAAEAADSSDSEMASGDEVAEEAEDDMEEEEEERRKGGGEGEAWGGASKEDTEEFMKRIGWLDKGEAAVEERPAVFRKTSAAEPADGEVGGLLSPADAAFLPPFQRQQPPNLPKPHAAPPPQGGMPMMAPHHSLPPQHQGAGKSSKPRLKKRPGGSGDAHEIDFHFMGGAAPQGRPAPFRQAGGFGGSCDSAGKGYLAGKGGSEVGKGGGNSRTRGEGNRGQQPAGNRSMTFPAGRGRSGGGGGY</sequence>
<comment type="caution">
    <text evidence="11">The sequence shown here is derived from an EMBL/GenBank/DDBJ whole genome shotgun (WGS) entry which is preliminary data.</text>
</comment>
<keyword evidence="2" id="KW-0698">rRNA processing</keyword>
<dbReference type="Pfam" id="PF00570">
    <property type="entry name" value="HRDC"/>
    <property type="match status" value="1"/>
</dbReference>
<feature type="region of interest" description="Disordered" evidence="9">
    <location>
        <begin position="117"/>
        <end position="161"/>
    </location>
</feature>
<organism evidence="11 12">
    <name type="scientific">Prymnesium parvum</name>
    <name type="common">Toxic golden alga</name>
    <dbReference type="NCBI Taxonomy" id="97485"/>
    <lineage>
        <taxon>Eukaryota</taxon>
        <taxon>Haptista</taxon>
        <taxon>Haptophyta</taxon>
        <taxon>Prymnesiophyceae</taxon>
        <taxon>Prymnesiales</taxon>
        <taxon>Prymnesiaceae</taxon>
        <taxon>Prymnesium</taxon>
    </lineage>
</organism>
<evidence type="ECO:0000256" key="4">
    <source>
        <dbReference type="ARBA" id="ARBA00022801"/>
    </source>
</evidence>
<dbReference type="Gene3D" id="3.30.420.10">
    <property type="entry name" value="Ribonuclease H-like superfamily/Ribonuclease H"/>
    <property type="match status" value="1"/>
</dbReference>
<evidence type="ECO:0000256" key="5">
    <source>
        <dbReference type="ARBA" id="ARBA00022835"/>
    </source>
</evidence>
<evidence type="ECO:0000256" key="3">
    <source>
        <dbReference type="ARBA" id="ARBA00022722"/>
    </source>
</evidence>
<dbReference type="GO" id="GO:0071039">
    <property type="term" value="P:nuclear polyadenylation-dependent CUT catabolic process"/>
    <property type="evidence" value="ECO:0007669"/>
    <property type="project" value="TreeGrafter"/>
</dbReference>
<keyword evidence="7" id="KW-0539">Nucleus</keyword>
<feature type="compositionally biased region" description="Polar residues" evidence="9">
    <location>
        <begin position="990"/>
        <end position="1000"/>
    </location>
</feature>
<feature type="region of interest" description="Disordered" evidence="9">
    <location>
        <begin position="754"/>
        <end position="1015"/>
    </location>
</feature>
<dbReference type="EMBL" id="JBGBPQ010000022">
    <property type="protein sequence ID" value="KAL1503108.1"/>
    <property type="molecule type" value="Genomic_DNA"/>
</dbReference>
<keyword evidence="3" id="KW-0540">Nuclease</keyword>
<feature type="domain" description="HRDC" evidence="10">
    <location>
        <begin position="457"/>
        <end position="538"/>
    </location>
</feature>
<dbReference type="InterPro" id="IPR012337">
    <property type="entry name" value="RNaseH-like_sf"/>
</dbReference>
<dbReference type="AlphaFoldDB" id="A0AB34IPR7"/>
<name>A0AB34IPR7_PRYPA</name>
<dbReference type="GO" id="GO:0071038">
    <property type="term" value="P:TRAMP-dependent tRNA surveillance pathway"/>
    <property type="evidence" value="ECO:0007669"/>
    <property type="project" value="TreeGrafter"/>
</dbReference>
<feature type="region of interest" description="Disordered" evidence="9">
    <location>
        <begin position="674"/>
        <end position="742"/>
    </location>
</feature>
<dbReference type="SMART" id="SM00341">
    <property type="entry name" value="HRDC"/>
    <property type="match status" value="1"/>
</dbReference>
<dbReference type="InterPro" id="IPR045092">
    <property type="entry name" value="Rrp6-like"/>
</dbReference>
<dbReference type="InterPro" id="IPR036397">
    <property type="entry name" value="RNaseH_sf"/>
</dbReference>
<dbReference type="InterPro" id="IPR002562">
    <property type="entry name" value="3'-5'_exonuclease_dom"/>
</dbReference>
<dbReference type="GO" id="GO:0071044">
    <property type="term" value="P:histone mRNA catabolic process"/>
    <property type="evidence" value="ECO:0007669"/>
    <property type="project" value="TreeGrafter"/>
</dbReference>
<dbReference type="GO" id="GO:0005730">
    <property type="term" value="C:nucleolus"/>
    <property type="evidence" value="ECO:0007669"/>
    <property type="project" value="TreeGrafter"/>
</dbReference>
<keyword evidence="5" id="KW-0271">Exosome</keyword>
<keyword evidence="4" id="KW-0378">Hydrolase</keyword>
<dbReference type="PROSITE" id="PS50967">
    <property type="entry name" value="HRDC"/>
    <property type="match status" value="1"/>
</dbReference>
<dbReference type="GO" id="GO:0000175">
    <property type="term" value="F:3'-5'-RNA exonuclease activity"/>
    <property type="evidence" value="ECO:0007669"/>
    <property type="project" value="InterPro"/>
</dbReference>
<keyword evidence="6" id="KW-0269">Exonuclease</keyword>
<dbReference type="GO" id="GO:0071036">
    <property type="term" value="P:nuclear polyadenylation-dependent snoRNA catabolic process"/>
    <property type="evidence" value="ECO:0007669"/>
    <property type="project" value="TreeGrafter"/>
</dbReference>
<evidence type="ECO:0000256" key="6">
    <source>
        <dbReference type="ARBA" id="ARBA00022839"/>
    </source>
</evidence>
<dbReference type="GO" id="GO:0071051">
    <property type="term" value="P:poly(A)-dependent snoRNA 3'-end processing"/>
    <property type="evidence" value="ECO:0007669"/>
    <property type="project" value="TreeGrafter"/>
</dbReference>
<dbReference type="PANTHER" id="PTHR12124:SF47">
    <property type="entry name" value="EXOSOME COMPONENT 10"/>
    <property type="match status" value="1"/>
</dbReference>
<dbReference type="GO" id="GO:0000467">
    <property type="term" value="P:exonucleolytic trimming to generate mature 3'-end of 5.8S rRNA from tricistronic rRNA transcript (SSU-rRNA, 5.8S rRNA, LSU-rRNA)"/>
    <property type="evidence" value="ECO:0007669"/>
    <property type="project" value="InterPro"/>
</dbReference>
<dbReference type="InterPro" id="IPR044876">
    <property type="entry name" value="HRDC_dom_sf"/>
</dbReference>
<evidence type="ECO:0000313" key="11">
    <source>
        <dbReference type="EMBL" id="KAL1503108.1"/>
    </source>
</evidence>
<feature type="compositionally biased region" description="Low complexity" evidence="9">
    <location>
        <begin position="769"/>
        <end position="787"/>
    </location>
</feature>
<dbReference type="SUPFAM" id="SSF47819">
    <property type="entry name" value="HRDC-like"/>
    <property type="match status" value="1"/>
</dbReference>
<gene>
    <name evidence="11" type="ORF">AB1Y20_011171</name>
</gene>
<proteinExistence type="inferred from homology"/>
<dbReference type="Pfam" id="PF01612">
    <property type="entry name" value="DNA_pol_A_exo1"/>
    <property type="match status" value="1"/>
</dbReference>
<feature type="compositionally biased region" description="Acidic residues" evidence="9">
    <location>
        <begin position="788"/>
        <end position="802"/>
    </location>
</feature>
<dbReference type="PANTHER" id="PTHR12124">
    <property type="entry name" value="POLYMYOSITIS/SCLERODERMA AUTOANTIGEN-RELATED"/>
    <property type="match status" value="1"/>
</dbReference>
<dbReference type="GO" id="GO:0071035">
    <property type="term" value="P:nuclear polyadenylation-dependent rRNA catabolic process"/>
    <property type="evidence" value="ECO:0007669"/>
    <property type="project" value="TreeGrafter"/>
</dbReference>
<dbReference type="InterPro" id="IPR010997">
    <property type="entry name" value="HRDC-like_sf"/>
</dbReference>
<dbReference type="Proteomes" id="UP001515480">
    <property type="component" value="Unassembled WGS sequence"/>
</dbReference>
<dbReference type="GO" id="GO:0071037">
    <property type="term" value="P:nuclear polyadenylation-dependent snRNA catabolic process"/>
    <property type="evidence" value="ECO:0007669"/>
    <property type="project" value="TreeGrafter"/>
</dbReference>
<feature type="region of interest" description="Disordered" evidence="9">
    <location>
        <begin position="568"/>
        <end position="639"/>
    </location>
</feature>
<feature type="compositionally biased region" description="Gly residues" evidence="9">
    <location>
        <begin position="966"/>
        <end position="981"/>
    </location>
</feature>
<dbReference type="InterPro" id="IPR049559">
    <property type="entry name" value="Rrp6p-like_exo"/>
</dbReference>
<evidence type="ECO:0000256" key="1">
    <source>
        <dbReference type="ARBA" id="ARBA00004123"/>
    </source>
</evidence>
<dbReference type="GO" id="GO:0071040">
    <property type="term" value="P:nuclear polyadenylation-dependent antisense transcript catabolic process"/>
    <property type="evidence" value="ECO:0007669"/>
    <property type="project" value="TreeGrafter"/>
</dbReference>
<reference evidence="11 12" key="1">
    <citation type="journal article" date="2024" name="Science">
        <title>Giant polyketide synthase enzymes in the biosynthesis of giant marine polyether toxins.</title>
        <authorList>
            <person name="Fallon T.R."/>
            <person name="Shende V.V."/>
            <person name="Wierzbicki I.H."/>
            <person name="Pendleton A.L."/>
            <person name="Watervoot N.F."/>
            <person name="Auber R.P."/>
            <person name="Gonzalez D.J."/>
            <person name="Wisecaver J.H."/>
            <person name="Moore B.S."/>
        </authorList>
    </citation>
    <scope>NUCLEOTIDE SEQUENCE [LARGE SCALE GENOMIC DNA]</scope>
    <source>
        <strain evidence="11 12">12B1</strain>
    </source>
</reference>
<feature type="compositionally biased region" description="Low complexity" evidence="9">
    <location>
        <begin position="721"/>
        <end position="737"/>
    </location>
</feature>
<dbReference type="InterPro" id="IPR002121">
    <property type="entry name" value="HRDC_dom"/>
</dbReference>
<accession>A0AB34IPR7</accession>